<organism evidence="7 8">
    <name type="scientific">Umbra pygmaea</name>
    <name type="common">Eastern mudminnow</name>
    <dbReference type="NCBI Taxonomy" id="75934"/>
    <lineage>
        <taxon>Eukaryota</taxon>
        <taxon>Metazoa</taxon>
        <taxon>Chordata</taxon>
        <taxon>Craniata</taxon>
        <taxon>Vertebrata</taxon>
        <taxon>Euteleostomi</taxon>
        <taxon>Actinopterygii</taxon>
        <taxon>Neopterygii</taxon>
        <taxon>Teleostei</taxon>
        <taxon>Protacanthopterygii</taxon>
        <taxon>Esociformes</taxon>
        <taxon>Umbridae</taxon>
        <taxon>Umbra</taxon>
    </lineage>
</organism>
<protein>
    <recommendedName>
        <fullName evidence="9">Tudor domain-containing protein 1</fullName>
    </recommendedName>
</protein>
<dbReference type="Gene3D" id="2.40.50.90">
    <property type="match status" value="1"/>
</dbReference>
<dbReference type="AlphaFoldDB" id="A0ABD0XIE9"/>
<feature type="domain" description="MYND-type" evidence="6">
    <location>
        <begin position="77"/>
        <end position="113"/>
    </location>
</feature>
<gene>
    <name evidence="7" type="ORF">UPYG_G00143080</name>
</gene>
<evidence type="ECO:0000256" key="2">
    <source>
        <dbReference type="ARBA" id="ARBA00022771"/>
    </source>
</evidence>
<evidence type="ECO:0008006" key="9">
    <source>
        <dbReference type="Google" id="ProtNLM"/>
    </source>
</evidence>
<evidence type="ECO:0000259" key="6">
    <source>
        <dbReference type="PROSITE" id="PS50865"/>
    </source>
</evidence>
<dbReference type="EMBL" id="JAGEUA010000004">
    <property type="protein sequence ID" value="KAL0984548.1"/>
    <property type="molecule type" value="Genomic_DNA"/>
</dbReference>
<keyword evidence="2 4" id="KW-0863">Zinc-finger</keyword>
<dbReference type="PROSITE" id="PS50865">
    <property type="entry name" value="ZF_MYND_2"/>
    <property type="match status" value="1"/>
</dbReference>
<dbReference type="SUPFAM" id="SSF144232">
    <property type="entry name" value="HIT/MYND zinc finger-like"/>
    <property type="match status" value="1"/>
</dbReference>
<keyword evidence="1" id="KW-0479">Metal-binding</keyword>
<reference evidence="7 8" key="1">
    <citation type="submission" date="2024-06" db="EMBL/GenBank/DDBJ databases">
        <authorList>
            <person name="Pan Q."/>
            <person name="Wen M."/>
            <person name="Jouanno E."/>
            <person name="Zahm M."/>
            <person name="Klopp C."/>
            <person name="Cabau C."/>
            <person name="Louis A."/>
            <person name="Berthelot C."/>
            <person name="Parey E."/>
            <person name="Roest Crollius H."/>
            <person name="Montfort J."/>
            <person name="Robinson-Rechavi M."/>
            <person name="Bouchez O."/>
            <person name="Lampietro C."/>
            <person name="Lopez Roques C."/>
            <person name="Donnadieu C."/>
            <person name="Postlethwait J."/>
            <person name="Bobe J."/>
            <person name="Verreycken H."/>
            <person name="Guiguen Y."/>
        </authorList>
    </citation>
    <scope>NUCLEOTIDE SEQUENCE [LARGE SCALE GENOMIC DNA]</scope>
    <source>
        <strain evidence="7">Up_M1</strain>
        <tissue evidence="7">Testis</tissue>
    </source>
</reference>
<keyword evidence="8" id="KW-1185">Reference proteome</keyword>
<keyword evidence="3" id="KW-0862">Zinc</keyword>
<evidence type="ECO:0000313" key="8">
    <source>
        <dbReference type="Proteomes" id="UP001557470"/>
    </source>
</evidence>
<evidence type="ECO:0000256" key="4">
    <source>
        <dbReference type="PROSITE-ProRule" id="PRU00134"/>
    </source>
</evidence>
<dbReference type="InterPro" id="IPR035437">
    <property type="entry name" value="SNase_OB-fold_sf"/>
</dbReference>
<evidence type="ECO:0000259" key="5">
    <source>
        <dbReference type="PROSITE" id="PS50304"/>
    </source>
</evidence>
<evidence type="ECO:0000256" key="1">
    <source>
        <dbReference type="ARBA" id="ARBA00022723"/>
    </source>
</evidence>
<dbReference type="Pfam" id="PF01753">
    <property type="entry name" value="zf-MYND"/>
    <property type="match status" value="1"/>
</dbReference>
<dbReference type="SUPFAM" id="SSF63748">
    <property type="entry name" value="Tudor/PWWP/MBT"/>
    <property type="match status" value="1"/>
</dbReference>
<feature type="domain" description="Tudor" evidence="5">
    <location>
        <begin position="218"/>
        <end position="278"/>
    </location>
</feature>
<dbReference type="InterPro" id="IPR002999">
    <property type="entry name" value="Tudor"/>
</dbReference>
<sequence length="379" mass="41834">MENCGAFTNVVRPNMPLRRPSTSPAGVTATPRVSCTTPQHHGLNSNEDAETCQKETTAFINSSMITASIPPVTVRLCNYCSQQGNLRCTSCKKTCYCSIACQSEDWNAHRHVCKPCALDISTSDMPKEMPIGNGQNPLDCKVLQVNQSDLICPQRLYLRDLRKSDITKGMNVQVSVVELYSPGRFFVHVESSNLMESLRDISVTLQRTNGSSLGADYMPDTGEVCAVKYSLDQNWYRGLVQSVAADDKSAKILYIDFGNEEHVTLDRLRPLDASIDPLPPCALECNVVGTKPVTDSWTGECCIAVKQLVAGKSLTLTVVDTKENGRTYAVDILLTSIGKKLSTFLMDHGYAVREVVDTKRTEEDIGKQCQFSHNDNIKF</sequence>
<evidence type="ECO:0000256" key="3">
    <source>
        <dbReference type="ARBA" id="ARBA00022833"/>
    </source>
</evidence>
<dbReference type="InterPro" id="IPR002893">
    <property type="entry name" value="Znf_MYND"/>
</dbReference>
<dbReference type="Gene3D" id="2.30.30.140">
    <property type="match status" value="1"/>
</dbReference>
<dbReference type="Gene3D" id="6.10.140.2220">
    <property type="match status" value="1"/>
</dbReference>
<dbReference type="PROSITE" id="PS50304">
    <property type="entry name" value="TUDOR"/>
    <property type="match status" value="1"/>
</dbReference>
<dbReference type="InterPro" id="IPR050621">
    <property type="entry name" value="Tudor_domain_containing"/>
</dbReference>
<dbReference type="PANTHER" id="PTHR22948">
    <property type="entry name" value="TUDOR DOMAIN CONTAINING PROTEIN"/>
    <property type="match status" value="1"/>
</dbReference>
<accession>A0ABD0XIE9</accession>
<proteinExistence type="predicted"/>
<name>A0ABD0XIE9_UMBPY</name>
<dbReference type="SMART" id="SM00333">
    <property type="entry name" value="TUDOR"/>
    <property type="match status" value="1"/>
</dbReference>
<evidence type="ECO:0000313" key="7">
    <source>
        <dbReference type="EMBL" id="KAL0984548.1"/>
    </source>
</evidence>
<dbReference type="Pfam" id="PF00567">
    <property type="entry name" value="TUDOR"/>
    <property type="match status" value="1"/>
</dbReference>
<comment type="caution">
    <text evidence="7">The sequence shown here is derived from an EMBL/GenBank/DDBJ whole genome shotgun (WGS) entry which is preliminary data.</text>
</comment>
<dbReference type="Proteomes" id="UP001557470">
    <property type="component" value="Unassembled WGS sequence"/>
</dbReference>
<dbReference type="FunFam" id="6.10.140.2220:FF:000011">
    <property type="entry name" value="Tudor domain containing 1"/>
    <property type="match status" value="1"/>
</dbReference>
<dbReference type="FunFam" id="2.30.30.140:FF:000018">
    <property type="entry name" value="Serine/threonine-protein kinase 31"/>
    <property type="match status" value="1"/>
</dbReference>
<dbReference type="PANTHER" id="PTHR22948:SF76">
    <property type="entry name" value="FI20010P1-RELATED"/>
    <property type="match status" value="1"/>
</dbReference>
<dbReference type="GO" id="GO:0008270">
    <property type="term" value="F:zinc ion binding"/>
    <property type="evidence" value="ECO:0007669"/>
    <property type="project" value="UniProtKB-KW"/>
</dbReference>